<evidence type="ECO:0000313" key="4">
    <source>
        <dbReference type="EMBL" id="KAA2243423.1"/>
    </source>
</evidence>
<reference evidence="4 5" key="1">
    <citation type="submission" date="2019-09" db="EMBL/GenBank/DDBJ databases">
        <title>Chitinophaga ginsengihumi sp. nov., isolated from soil of ginseng rhizosphere.</title>
        <authorList>
            <person name="Lee J."/>
        </authorList>
    </citation>
    <scope>NUCLEOTIDE SEQUENCE [LARGE SCALE GENOMIC DNA]</scope>
    <source>
        <strain evidence="4 5">BN140078</strain>
    </source>
</reference>
<dbReference type="PROSITE" id="PS51186">
    <property type="entry name" value="GNAT"/>
    <property type="match status" value="1"/>
</dbReference>
<protein>
    <submittedName>
        <fullName evidence="4">GNAT family N-acetyltransferase</fullName>
    </submittedName>
</protein>
<gene>
    <name evidence="4" type="ORF">F0L74_13065</name>
</gene>
<name>A0A5B2VUE1_9BACT</name>
<dbReference type="PANTHER" id="PTHR43877:SF2">
    <property type="entry name" value="AMINOALKYLPHOSPHONATE N-ACETYLTRANSFERASE-RELATED"/>
    <property type="match status" value="1"/>
</dbReference>
<dbReference type="SUPFAM" id="SSF55729">
    <property type="entry name" value="Acyl-CoA N-acyltransferases (Nat)"/>
    <property type="match status" value="1"/>
</dbReference>
<comment type="caution">
    <text evidence="4">The sequence shown here is derived from an EMBL/GenBank/DDBJ whole genome shotgun (WGS) entry which is preliminary data.</text>
</comment>
<reference evidence="4 5" key="2">
    <citation type="submission" date="2019-09" db="EMBL/GenBank/DDBJ databases">
        <authorList>
            <person name="Jin C."/>
        </authorList>
    </citation>
    <scope>NUCLEOTIDE SEQUENCE [LARGE SCALE GENOMIC DNA]</scope>
    <source>
        <strain evidence="4 5">BN140078</strain>
    </source>
</reference>
<keyword evidence="5" id="KW-1185">Reference proteome</keyword>
<keyword evidence="2" id="KW-0012">Acyltransferase</keyword>
<dbReference type="Pfam" id="PF00583">
    <property type="entry name" value="Acetyltransf_1"/>
    <property type="match status" value="1"/>
</dbReference>
<dbReference type="AlphaFoldDB" id="A0A5B2VUE1"/>
<feature type="domain" description="N-acetyltransferase" evidence="3">
    <location>
        <begin position="4"/>
        <end position="161"/>
    </location>
</feature>
<evidence type="ECO:0000256" key="2">
    <source>
        <dbReference type="ARBA" id="ARBA00023315"/>
    </source>
</evidence>
<evidence type="ECO:0000259" key="3">
    <source>
        <dbReference type="PROSITE" id="PS51186"/>
    </source>
</evidence>
<dbReference type="InterPro" id="IPR016181">
    <property type="entry name" value="Acyl_CoA_acyltransferase"/>
</dbReference>
<dbReference type="PANTHER" id="PTHR43877">
    <property type="entry name" value="AMINOALKYLPHOSPHONATE N-ACETYLTRANSFERASE-RELATED-RELATED"/>
    <property type="match status" value="1"/>
</dbReference>
<dbReference type="InterPro" id="IPR000182">
    <property type="entry name" value="GNAT_dom"/>
</dbReference>
<organism evidence="4 5">
    <name type="scientific">Chitinophaga agrisoli</name>
    <dbReference type="NCBI Taxonomy" id="2607653"/>
    <lineage>
        <taxon>Bacteria</taxon>
        <taxon>Pseudomonadati</taxon>
        <taxon>Bacteroidota</taxon>
        <taxon>Chitinophagia</taxon>
        <taxon>Chitinophagales</taxon>
        <taxon>Chitinophagaceae</taxon>
        <taxon>Chitinophaga</taxon>
    </lineage>
</organism>
<dbReference type="EMBL" id="VUOC01000002">
    <property type="protein sequence ID" value="KAA2243423.1"/>
    <property type="molecule type" value="Genomic_DNA"/>
</dbReference>
<dbReference type="CDD" id="cd04301">
    <property type="entry name" value="NAT_SF"/>
    <property type="match status" value="1"/>
</dbReference>
<evidence type="ECO:0000256" key="1">
    <source>
        <dbReference type="ARBA" id="ARBA00022679"/>
    </source>
</evidence>
<sequence length="161" mass="17535">MQTATIRLIQPQDDPQLAIIIRQVLTDFGANKPGTAFFDAGIDHMYRSFCTPSAAYWVLTQDEQVLGGAGIYPTPGLPAGCCELVKLYLLAAARGKGLGKQLLEQCCISAGEMGFTQLYLETLPELYTAIPLYEKMGFVHLSAPLGQSGHYGCSVWMIKDL</sequence>
<keyword evidence="1 4" id="KW-0808">Transferase</keyword>
<dbReference type="Gene3D" id="3.40.630.30">
    <property type="match status" value="1"/>
</dbReference>
<accession>A0A5B2VUE1</accession>
<dbReference type="Proteomes" id="UP000324611">
    <property type="component" value="Unassembled WGS sequence"/>
</dbReference>
<dbReference type="InterPro" id="IPR050832">
    <property type="entry name" value="Bact_Acetyltransf"/>
</dbReference>
<dbReference type="GO" id="GO:0016747">
    <property type="term" value="F:acyltransferase activity, transferring groups other than amino-acyl groups"/>
    <property type="evidence" value="ECO:0007669"/>
    <property type="project" value="InterPro"/>
</dbReference>
<evidence type="ECO:0000313" key="5">
    <source>
        <dbReference type="Proteomes" id="UP000324611"/>
    </source>
</evidence>
<proteinExistence type="predicted"/>
<dbReference type="RefSeq" id="WP_149838298.1">
    <property type="nucleotide sequence ID" value="NZ_VUOC01000002.1"/>
</dbReference>